<dbReference type="EMBL" id="QMIE01000017">
    <property type="protein sequence ID" value="TVM15413.1"/>
    <property type="molecule type" value="Genomic_DNA"/>
</dbReference>
<dbReference type="CDD" id="cd17933">
    <property type="entry name" value="DEXSc_RecD-like"/>
    <property type="match status" value="1"/>
</dbReference>
<dbReference type="HAMAP" id="MF_01488">
    <property type="entry name" value="RecD2"/>
    <property type="match status" value="1"/>
</dbReference>
<dbReference type="PANTHER" id="PTHR43788:SF6">
    <property type="entry name" value="DNA HELICASE B"/>
    <property type="match status" value="1"/>
</dbReference>
<dbReference type="CDD" id="cd18809">
    <property type="entry name" value="SF1_C_RecD"/>
    <property type="match status" value="1"/>
</dbReference>
<dbReference type="GO" id="GO:0017116">
    <property type="term" value="F:single-stranded DNA helicase activity"/>
    <property type="evidence" value="ECO:0007669"/>
    <property type="project" value="TreeGrafter"/>
</dbReference>
<feature type="domain" description="AAA+ ATPase" evidence="3">
    <location>
        <begin position="364"/>
        <end position="512"/>
    </location>
</feature>
<dbReference type="Proteomes" id="UP000448292">
    <property type="component" value="Unassembled WGS sequence"/>
</dbReference>
<dbReference type="GO" id="GO:0009338">
    <property type="term" value="C:exodeoxyribonuclease V complex"/>
    <property type="evidence" value="ECO:0007669"/>
    <property type="project" value="TreeGrafter"/>
</dbReference>
<dbReference type="Pfam" id="PF23139">
    <property type="entry name" value="OB_YrrC"/>
    <property type="match status" value="1"/>
</dbReference>
<dbReference type="InterPro" id="IPR029493">
    <property type="entry name" value="RecD2-like_HHH"/>
</dbReference>
<dbReference type="GO" id="GO:0006310">
    <property type="term" value="P:DNA recombination"/>
    <property type="evidence" value="ECO:0007669"/>
    <property type="project" value="InterPro"/>
</dbReference>
<dbReference type="Pfam" id="PF13245">
    <property type="entry name" value="AAA_19"/>
    <property type="match status" value="1"/>
</dbReference>
<dbReference type="Pfam" id="PF14490">
    <property type="entry name" value="HHH_RecD2"/>
    <property type="match status" value="1"/>
</dbReference>
<dbReference type="InterPro" id="IPR010994">
    <property type="entry name" value="RuvA_2-like"/>
</dbReference>
<evidence type="ECO:0000259" key="3">
    <source>
        <dbReference type="SMART" id="SM00382"/>
    </source>
</evidence>
<sequence>MPQGRDTGARNASLLLLDGVEKPAADKDREELSGHIESITFTSEDDGFTVAKVRVEGHRSLVTAVGPMAQPMPGQAVTMAGRWVMDKRYGEQFRVESSAAALPTSVTGIRLYLGSGQIKGIGPRYAQRIVDAFGINTLDVIEHDPKKLLEIEGIGAGRLKKIVEGWQEQRESRDLMLFLQSHGVGPGLAVRIFRAYGRASLDMVRENPYRLAEEISGIGFLTADAIAQKLGFAKDSPMRLEAGLHYVMSESMSQGHVYMPEHVLLDRASEILGAERTALEEPLRTLALQDRLVAEHFRGEEEPAIYLPRLHASEKIVARRLLGLCSAPKSLRAMDAEKAIAWVQEKQHITLAPKQADAIRMAAREKVLVVTGGPGTGKTTIIRAILRIFSAMGARALLAAPTGRAAKRMAETCQHEAKTIHRLLEYGPQNGGFHRNESNPLSCQLLIVDEASMVDISLMHQLLMAIPMGATVVFVGDSNQLPSVGPGNVLSDIIESGAVPVVELDEIFRQARQSEIVMSAHAINEGRLPRLEPPTDGSLTDFYFVRQEDPEQAAEMVVELVKERIPQRFGLDPLEDVQVLSPMHKGACGAARLNEKLQHALNRETTVLKRGKKVFRLGDKVMQVRNNYEKDVFNGDIGRVVKVDQDNACLTVRFDDRDVDLEGGDLEDVVSAYAVSVHKSQGSEYPAVVVPVLLEHYVLLQRNLLYTAVTRGRRLVVVVGSKKALAIAVRNNAIRRRHTRLAQRLAKGASNG</sequence>
<dbReference type="AlphaFoldDB" id="A0A7M3MBC3"/>
<dbReference type="Pfam" id="PF18335">
    <property type="entry name" value="SH3_13"/>
    <property type="match status" value="1"/>
</dbReference>
<dbReference type="SMART" id="SM00382">
    <property type="entry name" value="AAA"/>
    <property type="match status" value="1"/>
</dbReference>
<reference evidence="4 5" key="1">
    <citation type="submission" date="2018-06" db="EMBL/GenBank/DDBJ databases">
        <title>Complete genome of Desulfovibrio indonesiensis P37SLT.</title>
        <authorList>
            <person name="Crispim J.S."/>
            <person name="Vidigal P.M.P."/>
            <person name="Silva L.C.F."/>
            <person name="Laguardia C.N."/>
            <person name="Araujo L.C."/>
            <person name="Dias R.S."/>
            <person name="Sousa M.P."/>
            <person name="Paula S.O."/>
            <person name="Silva C."/>
        </authorList>
    </citation>
    <scope>NUCLEOTIDE SEQUENCE [LARGE SCALE GENOMIC DNA]</scope>
    <source>
        <strain evidence="4 5">P37SLT</strain>
    </source>
</reference>
<accession>A0A7M3MBC3</accession>
<gene>
    <name evidence="4" type="ORF">DPQ33_15735</name>
</gene>
<dbReference type="OrthoDB" id="9763659at2"/>
<name>A0A7M3MBC3_9BACT</name>
<protein>
    <submittedName>
        <fullName evidence="4">ATP-dependent RecD-like DNA helicase</fullName>
    </submittedName>
</protein>
<dbReference type="InterPro" id="IPR027785">
    <property type="entry name" value="UvrD-like_helicase_C"/>
</dbReference>
<dbReference type="InterPro" id="IPR050534">
    <property type="entry name" value="Coronavir_polyprotein_1ab"/>
</dbReference>
<evidence type="ECO:0000256" key="2">
    <source>
        <dbReference type="ARBA" id="ARBA00022840"/>
    </source>
</evidence>
<dbReference type="InterPro" id="IPR003593">
    <property type="entry name" value="AAA+_ATPase"/>
</dbReference>
<dbReference type="GO" id="GO:0005524">
    <property type="term" value="F:ATP binding"/>
    <property type="evidence" value="ECO:0007669"/>
    <property type="project" value="UniProtKB-KW"/>
</dbReference>
<dbReference type="InterPro" id="IPR055446">
    <property type="entry name" value="RecD2_N_OB"/>
</dbReference>
<comment type="caution">
    <text evidence="4">The sequence shown here is derived from an EMBL/GenBank/DDBJ whole genome shotgun (WGS) entry which is preliminary data.</text>
</comment>
<organism evidence="4 5">
    <name type="scientific">Oceanidesulfovibrio indonesiensis</name>
    <dbReference type="NCBI Taxonomy" id="54767"/>
    <lineage>
        <taxon>Bacteria</taxon>
        <taxon>Pseudomonadati</taxon>
        <taxon>Thermodesulfobacteriota</taxon>
        <taxon>Desulfovibrionia</taxon>
        <taxon>Desulfovibrionales</taxon>
        <taxon>Desulfovibrionaceae</taxon>
        <taxon>Oceanidesulfovibrio</taxon>
    </lineage>
</organism>
<dbReference type="GO" id="GO:0003677">
    <property type="term" value="F:DNA binding"/>
    <property type="evidence" value="ECO:0007669"/>
    <property type="project" value="InterPro"/>
</dbReference>
<keyword evidence="5" id="KW-1185">Reference proteome</keyword>
<dbReference type="PANTHER" id="PTHR43788">
    <property type="entry name" value="DNA2/NAM7 HELICASE FAMILY MEMBER"/>
    <property type="match status" value="1"/>
</dbReference>
<keyword evidence="1" id="KW-0547">Nucleotide-binding</keyword>
<evidence type="ECO:0000313" key="5">
    <source>
        <dbReference type="Proteomes" id="UP000448292"/>
    </source>
</evidence>
<keyword evidence="4" id="KW-0347">Helicase</keyword>
<evidence type="ECO:0000313" key="4">
    <source>
        <dbReference type="EMBL" id="TVM15413.1"/>
    </source>
</evidence>
<dbReference type="NCBIfam" id="TIGR01448">
    <property type="entry name" value="recD_rel"/>
    <property type="match status" value="1"/>
</dbReference>
<dbReference type="InterPro" id="IPR006345">
    <property type="entry name" value="RecD2"/>
</dbReference>
<dbReference type="GO" id="GO:0043139">
    <property type="term" value="F:5'-3' DNA helicase activity"/>
    <property type="evidence" value="ECO:0007669"/>
    <property type="project" value="InterPro"/>
</dbReference>
<dbReference type="RefSeq" id="WP_144304182.1">
    <property type="nucleotide sequence ID" value="NZ_QMIE01000017.1"/>
</dbReference>
<dbReference type="Gene3D" id="3.40.50.300">
    <property type="entry name" value="P-loop containing nucleotide triphosphate hydrolases"/>
    <property type="match status" value="2"/>
</dbReference>
<evidence type="ECO:0000256" key="1">
    <source>
        <dbReference type="ARBA" id="ARBA00022741"/>
    </source>
</evidence>
<dbReference type="SUPFAM" id="SSF47781">
    <property type="entry name" value="RuvA domain 2-like"/>
    <property type="match status" value="1"/>
</dbReference>
<keyword evidence="2" id="KW-0067">ATP-binding</keyword>
<dbReference type="Pfam" id="PF13538">
    <property type="entry name" value="UvrD_C_2"/>
    <property type="match status" value="1"/>
</dbReference>
<dbReference type="Gene3D" id="1.10.10.2220">
    <property type="match status" value="1"/>
</dbReference>
<dbReference type="InterPro" id="IPR041451">
    <property type="entry name" value="RecD2_SH13"/>
</dbReference>
<dbReference type="InterPro" id="IPR027417">
    <property type="entry name" value="P-loop_NTPase"/>
</dbReference>
<keyword evidence="4" id="KW-0378">Hydrolase</keyword>
<dbReference type="SUPFAM" id="SSF52540">
    <property type="entry name" value="P-loop containing nucleoside triphosphate hydrolases"/>
    <property type="match status" value="2"/>
</dbReference>
<dbReference type="Gene3D" id="2.30.30.940">
    <property type="match status" value="1"/>
</dbReference>
<dbReference type="Gene3D" id="1.10.150.20">
    <property type="entry name" value="5' to 3' exonuclease, C-terminal subdomain"/>
    <property type="match status" value="1"/>
</dbReference>
<proteinExistence type="inferred from homology"/>